<feature type="transmembrane region" description="Helical" evidence="13">
    <location>
        <begin position="421"/>
        <end position="444"/>
    </location>
</feature>
<dbReference type="InterPro" id="IPR048279">
    <property type="entry name" value="MdtK-like"/>
</dbReference>
<name>A0ABS6EVU2_9CLOT</name>
<feature type="transmembrane region" description="Helical" evidence="13">
    <location>
        <begin position="201"/>
        <end position="222"/>
    </location>
</feature>
<dbReference type="RefSeq" id="WP_216455443.1">
    <property type="nucleotide sequence ID" value="NZ_JAHLQL010000001.1"/>
</dbReference>
<evidence type="ECO:0000256" key="3">
    <source>
        <dbReference type="ARBA" id="ARBA00010199"/>
    </source>
</evidence>
<keyword evidence="15" id="KW-1185">Reference proteome</keyword>
<keyword evidence="7" id="KW-1003">Cell membrane</keyword>
<feature type="transmembrane region" description="Helical" evidence="13">
    <location>
        <begin position="390"/>
        <end position="409"/>
    </location>
</feature>
<sequence>MLLKKIDLIEGNIGTSLIRLALPIMGTSFIQMAYNMTDMIWIGRVGSKSVAAVGTAGFFTWLSMAFVLISKIGAEVLVSQFTGKKDEKSVKKYIVTSLQINIILAIIYTFVLVIFKSSLISFFNLGDIEVISMAETYLSVVGIGIIFSFLNPVFTAIFNGTGNSKIPFLINTLGLIFNIIFDPVLIFGVGPFPKMGVKGAAVATVLAQAVVTGCFLFAMYKSEERAFKVNIFSKIDFKYVRDIVKIGIPVAFQNGLFTLFSMLIARIIAVWGPTPIAVQKVGSQIEAISWMTAGGFSTALSAFVGQNYGAKKYDRIRRGYFYTLAMASLVGILATMLLVFGGKYIFGFFIPEKEAIEYGVVYLRILGYSQLFMCIEITTAGAFNGLGKTLFPSIISILFTGLRVPAAKILSSKDILGLNGIWWSISISSVMKGIVLTLVFLILLKANKLYKIEDYNYENAI</sequence>
<feature type="transmembrane region" description="Helical" evidence="13">
    <location>
        <begin position="288"/>
        <end position="308"/>
    </location>
</feature>
<feature type="transmembrane region" description="Helical" evidence="13">
    <location>
        <begin position="93"/>
        <end position="116"/>
    </location>
</feature>
<dbReference type="NCBIfam" id="TIGR00797">
    <property type="entry name" value="matE"/>
    <property type="match status" value="1"/>
</dbReference>
<keyword evidence="10" id="KW-0406">Ion transport</keyword>
<feature type="transmembrane region" description="Helical" evidence="13">
    <location>
        <begin position="168"/>
        <end position="189"/>
    </location>
</feature>
<proteinExistence type="inferred from homology"/>
<dbReference type="Pfam" id="PF01554">
    <property type="entry name" value="MatE"/>
    <property type="match status" value="2"/>
</dbReference>
<evidence type="ECO:0000256" key="8">
    <source>
        <dbReference type="ARBA" id="ARBA00022692"/>
    </source>
</evidence>
<feature type="transmembrane region" description="Helical" evidence="13">
    <location>
        <begin position="361"/>
        <end position="383"/>
    </location>
</feature>
<dbReference type="InterPro" id="IPR002528">
    <property type="entry name" value="MATE_fam"/>
</dbReference>
<dbReference type="PIRSF" id="PIRSF006603">
    <property type="entry name" value="DinF"/>
    <property type="match status" value="1"/>
</dbReference>
<evidence type="ECO:0000256" key="5">
    <source>
        <dbReference type="ARBA" id="ARBA00022448"/>
    </source>
</evidence>
<protein>
    <recommendedName>
        <fullName evidence="4">Probable multidrug resistance protein NorM</fullName>
    </recommendedName>
    <alternativeName>
        <fullName evidence="12">Multidrug-efflux transporter</fullName>
    </alternativeName>
</protein>
<feature type="transmembrane region" description="Helical" evidence="13">
    <location>
        <begin position="136"/>
        <end position="156"/>
    </location>
</feature>
<feature type="transmembrane region" description="Helical" evidence="13">
    <location>
        <begin position="243"/>
        <end position="268"/>
    </location>
</feature>
<evidence type="ECO:0000256" key="6">
    <source>
        <dbReference type="ARBA" id="ARBA00022449"/>
    </source>
</evidence>
<evidence type="ECO:0000256" key="7">
    <source>
        <dbReference type="ARBA" id="ARBA00022475"/>
    </source>
</evidence>
<comment type="similarity">
    <text evidence="3">Belongs to the multi antimicrobial extrusion (MATE) (TC 2.A.66.1) family.</text>
</comment>
<keyword evidence="5" id="KW-0813">Transport</keyword>
<feature type="transmembrane region" description="Helical" evidence="13">
    <location>
        <begin position="320"/>
        <end position="341"/>
    </location>
</feature>
<evidence type="ECO:0000256" key="2">
    <source>
        <dbReference type="ARBA" id="ARBA00004651"/>
    </source>
</evidence>
<organism evidence="14 15">
    <name type="scientific">Clostridium simiarum</name>
    <dbReference type="NCBI Taxonomy" id="2841506"/>
    <lineage>
        <taxon>Bacteria</taxon>
        <taxon>Bacillati</taxon>
        <taxon>Bacillota</taxon>
        <taxon>Clostridia</taxon>
        <taxon>Eubacteriales</taxon>
        <taxon>Clostridiaceae</taxon>
        <taxon>Clostridium</taxon>
    </lineage>
</organism>
<dbReference type="CDD" id="cd13140">
    <property type="entry name" value="MATE_like_1"/>
    <property type="match status" value="1"/>
</dbReference>
<evidence type="ECO:0000313" key="15">
    <source>
        <dbReference type="Proteomes" id="UP000736583"/>
    </source>
</evidence>
<dbReference type="PANTHER" id="PTHR43298:SF2">
    <property type="entry name" value="FMN_FAD EXPORTER YEEO-RELATED"/>
    <property type="match status" value="1"/>
</dbReference>
<comment type="subcellular location">
    <subcellularLocation>
        <location evidence="2">Cell membrane</location>
        <topology evidence="2">Multi-pass membrane protein</topology>
    </subcellularLocation>
</comment>
<evidence type="ECO:0000256" key="9">
    <source>
        <dbReference type="ARBA" id="ARBA00022989"/>
    </source>
</evidence>
<feature type="transmembrane region" description="Helical" evidence="13">
    <location>
        <begin position="50"/>
        <end position="72"/>
    </location>
</feature>
<accession>A0ABS6EVU2</accession>
<evidence type="ECO:0000256" key="12">
    <source>
        <dbReference type="ARBA" id="ARBA00031636"/>
    </source>
</evidence>
<evidence type="ECO:0000256" key="11">
    <source>
        <dbReference type="ARBA" id="ARBA00023136"/>
    </source>
</evidence>
<keyword evidence="11 13" id="KW-0472">Membrane</keyword>
<keyword evidence="6" id="KW-0050">Antiport</keyword>
<feature type="transmembrane region" description="Helical" evidence="13">
    <location>
        <begin position="12"/>
        <end position="30"/>
    </location>
</feature>
<evidence type="ECO:0000256" key="4">
    <source>
        <dbReference type="ARBA" id="ARBA00020268"/>
    </source>
</evidence>
<keyword evidence="9 13" id="KW-1133">Transmembrane helix</keyword>
<dbReference type="EMBL" id="JAHLQL010000001">
    <property type="protein sequence ID" value="MBU5590186.1"/>
    <property type="molecule type" value="Genomic_DNA"/>
</dbReference>
<comment type="caution">
    <text evidence="14">The sequence shown here is derived from an EMBL/GenBank/DDBJ whole genome shotgun (WGS) entry which is preliminary data.</text>
</comment>
<comment type="function">
    <text evidence="1">Multidrug efflux pump.</text>
</comment>
<gene>
    <name evidence="14" type="ORF">KQI89_00250</name>
</gene>
<reference evidence="14 15" key="1">
    <citation type="submission" date="2021-06" db="EMBL/GenBank/DDBJ databases">
        <authorList>
            <person name="Sun Q."/>
            <person name="Li D."/>
        </authorList>
    </citation>
    <scope>NUCLEOTIDE SEQUENCE [LARGE SCALE GENOMIC DNA]</scope>
    <source>
        <strain evidence="14 15">MSJ-4</strain>
    </source>
</reference>
<keyword evidence="8 13" id="KW-0812">Transmembrane</keyword>
<evidence type="ECO:0000256" key="10">
    <source>
        <dbReference type="ARBA" id="ARBA00023065"/>
    </source>
</evidence>
<dbReference type="Proteomes" id="UP000736583">
    <property type="component" value="Unassembled WGS sequence"/>
</dbReference>
<dbReference type="PANTHER" id="PTHR43298">
    <property type="entry name" value="MULTIDRUG RESISTANCE PROTEIN NORM-RELATED"/>
    <property type="match status" value="1"/>
</dbReference>
<evidence type="ECO:0000256" key="1">
    <source>
        <dbReference type="ARBA" id="ARBA00003408"/>
    </source>
</evidence>
<evidence type="ECO:0000256" key="13">
    <source>
        <dbReference type="SAM" id="Phobius"/>
    </source>
</evidence>
<evidence type="ECO:0000313" key="14">
    <source>
        <dbReference type="EMBL" id="MBU5590186.1"/>
    </source>
</evidence>
<dbReference type="InterPro" id="IPR050222">
    <property type="entry name" value="MATE_MdtK"/>
</dbReference>